<name>A0ABS1EAX2_9BURK</name>
<evidence type="ECO:0000313" key="4">
    <source>
        <dbReference type="EMBL" id="MBK1781021.1"/>
    </source>
</evidence>
<reference evidence="4 5" key="1">
    <citation type="submission" date="2020-12" db="EMBL/GenBank/DDBJ databases">
        <authorList>
            <person name="Lu T."/>
            <person name="Wang Q."/>
            <person name="Han X."/>
        </authorList>
    </citation>
    <scope>NUCLEOTIDE SEQUENCE [LARGE SCALE GENOMIC DNA]</scope>
    <source>
        <strain evidence="4 5">WQ 585</strain>
    </source>
</reference>
<sequence>MYVSWSTLALGLWGQATMGTVDSYDSRLDDRSAGQNRSRTISKGYYFTANGKQYRGYVIYASDEVWPRLPKGGTRAERILYLPFFPYINKPSALSDFDEMGALAIIYHTFAPLAYLLLLLLVSGTVKRQKKTNRRPVKQPDHHPVKLRNNAQMFCTNCGKALVKDAVFCTNCGTRILNAGADRDGQAMPAPESGFPNFPVRAGFSNYCDHPDILEAARKNRKTGIGCLWVLTLVPLIGFPVAGLLVEDLPFTEAVVIGVGIALVMFIVNLFALRRASRPMWEGVVEDKTRKERSERRSSEDSSDSTYIEYMTVIRTQDGKKKEIVEKGSRNYMYDYLAVGDRVRYHPAFGTYEKYDKSKDRIIYCNVCSMMNPIKNDRCKRCDNLLFK</sequence>
<dbReference type="RefSeq" id="WP_200235488.1">
    <property type="nucleotide sequence ID" value="NZ_JAENGP010000007.1"/>
</dbReference>
<evidence type="ECO:0000259" key="3">
    <source>
        <dbReference type="Pfam" id="PF13240"/>
    </source>
</evidence>
<proteinExistence type="predicted"/>
<dbReference type="InterPro" id="IPR026870">
    <property type="entry name" value="Zinc_ribbon_dom"/>
</dbReference>
<feature type="region of interest" description="Disordered" evidence="1">
    <location>
        <begin position="285"/>
        <end position="304"/>
    </location>
</feature>
<feature type="compositionally biased region" description="Basic and acidic residues" evidence="1">
    <location>
        <begin position="285"/>
        <end position="300"/>
    </location>
</feature>
<feature type="transmembrane region" description="Helical" evidence="2">
    <location>
        <begin position="225"/>
        <end position="245"/>
    </location>
</feature>
<gene>
    <name evidence="4" type="ORF">JHL22_07310</name>
</gene>
<evidence type="ECO:0000256" key="2">
    <source>
        <dbReference type="SAM" id="Phobius"/>
    </source>
</evidence>
<feature type="transmembrane region" description="Helical" evidence="2">
    <location>
        <begin position="105"/>
        <end position="126"/>
    </location>
</feature>
<feature type="transmembrane region" description="Helical" evidence="2">
    <location>
        <begin position="251"/>
        <end position="273"/>
    </location>
</feature>
<keyword evidence="5" id="KW-1185">Reference proteome</keyword>
<protein>
    <submittedName>
        <fullName evidence="4">Zinc ribbon domain-containing protein</fullName>
    </submittedName>
</protein>
<keyword evidence="2" id="KW-0472">Membrane</keyword>
<evidence type="ECO:0000313" key="5">
    <source>
        <dbReference type="Proteomes" id="UP000635316"/>
    </source>
</evidence>
<dbReference type="Proteomes" id="UP000635316">
    <property type="component" value="Unassembled WGS sequence"/>
</dbReference>
<keyword evidence="2" id="KW-0812">Transmembrane</keyword>
<accession>A0ABS1EAX2</accession>
<keyword evidence="2" id="KW-1133">Transmembrane helix</keyword>
<dbReference type="EMBL" id="JAENGP010000007">
    <property type="protein sequence ID" value="MBK1781021.1"/>
    <property type="molecule type" value="Genomic_DNA"/>
</dbReference>
<feature type="domain" description="Zinc-ribbon" evidence="3">
    <location>
        <begin position="154"/>
        <end position="175"/>
    </location>
</feature>
<comment type="caution">
    <text evidence="4">The sequence shown here is derived from an EMBL/GenBank/DDBJ whole genome shotgun (WGS) entry which is preliminary data.</text>
</comment>
<organism evidence="4 5">
    <name type="scientific">Advenella mandrilli</name>
    <dbReference type="NCBI Taxonomy" id="2800330"/>
    <lineage>
        <taxon>Bacteria</taxon>
        <taxon>Pseudomonadati</taxon>
        <taxon>Pseudomonadota</taxon>
        <taxon>Betaproteobacteria</taxon>
        <taxon>Burkholderiales</taxon>
        <taxon>Alcaligenaceae</taxon>
    </lineage>
</organism>
<dbReference type="Pfam" id="PF13240">
    <property type="entry name" value="Zn_Ribbon_1"/>
    <property type="match status" value="1"/>
</dbReference>
<evidence type="ECO:0000256" key="1">
    <source>
        <dbReference type="SAM" id="MobiDB-lite"/>
    </source>
</evidence>